<reference evidence="2" key="2">
    <citation type="submission" date="2020-11" db="EMBL/GenBank/DDBJ databases">
        <authorList>
            <person name="McCartney M.A."/>
            <person name="Auch B."/>
            <person name="Kono T."/>
            <person name="Mallez S."/>
            <person name="Becker A."/>
            <person name="Gohl D.M."/>
            <person name="Silverstein K.A.T."/>
            <person name="Koren S."/>
            <person name="Bechman K.B."/>
            <person name="Herman A."/>
            <person name="Abrahante J.E."/>
            <person name="Garbe J."/>
        </authorList>
    </citation>
    <scope>NUCLEOTIDE SEQUENCE</scope>
    <source>
        <strain evidence="2">Duluth1</strain>
        <tissue evidence="2">Whole animal</tissue>
    </source>
</reference>
<keyword evidence="3" id="KW-1185">Reference proteome</keyword>
<proteinExistence type="predicted"/>
<dbReference type="Proteomes" id="UP000828390">
    <property type="component" value="Unassembled WGS sequence"/>
</dbReference>
<accession>A0A9D4CPR5</accession>
<evidence type="ECO:0000313" key="2">
    <source>
        <dbReference type="EMBL" id="KAH3728183.1"/>
    </source>
</evidence>
<organism evidence="2 3">
    <name type="scientific">Dreissena polymorpha</name>
    <name type="common">Zebra mussel</name>
    <name type="synonym">Mytilus polymorpha</name>
    <dbReference type="NCBI Taxonomy" id="45954"/>
    <lineage>
        <taxon>Eukaryota</taxon>
        <taxon>Metazoa</taxon>
        <taxon>Spiralia</taxon>
        <taxon>Lophotrochozoa</taxon>
        <taxon>Mollusca</taxon>
        <taxon>Bivalvia</taxon>
        <taxon>Autobranchia</taxon>
        <taxon>Heteroconchia</taxon>
        <taxon>Euheterodonta</taxon>
        <taxon>Imparidentia</taxon>
        <taxon>Neoheterodontei</taxon>
        <taxon>Myida</taxon>
        <taxon>Dreissenoidea</taxon>
        <taxon>Dreissenidae</taxon>
        <taxon>Dreissena</taxon>
    </lineage>
</organism>
<dbReference type="EMBL" id="JAIWYP010000012">
    <property type="protein sequence ID" value="KAH3728183.1"/>
    <property type="molecule type" value="Genomic_DNA"/>
</dbReference>
<protein>
    <submittedName>
        <fullName evidence="2">Uncharacterized protein</fullName>
    </submittedName>
</protein>
<feature type="region of interest" description="Disordered" evidence="1">
    <location>
        <begin position="1"/>
        <end position="20"/>
    </location>
</feature>
<name>A0A9D4CPR5_DREPO</name>
<gene>
    <name evidence="2" type="ORF">DPMN_054132</name>
</gene>
<sequence>MKVNETANHKHRTDAQMLFKRGSDDSMTRYCTVVRDRKEARHHGADSSMGGKM</sequence>
<reference evidence="2" key="1">
    <citation type="journal article" date="2019" name="bioRxiv">
        <title>The Genome of the Zebra Mussel, Dreissena polymorpha: A Resource for Invasive Species Research.</title>
        <authorList>
            <person name="McCartney M.A."/>
            <person name="Auch B."/>
            <person name="Kono T."/>
            <person name="Mallez S."/>
            <person name="Zhang Y."/>
            <person name="Obille A."/>
            <person name="Becker A."/>
            <person name="Abrahante J.E."/>
            <person name="Garbe J."/>
            <person name="Badalamenti J.P."/>
            <person name="Herman A."/>
            <person name="Mangelson H."/>
            <person name="Liachko I."/>
            <person name="Sullivan S."/>
            <person name="Sone E.D."/>
            <person name="Koren S."/>
            <person name="Silverstein K.A.T."/>
            <person name="Beckman K.B."/>
            <person name="Gohl D.M."/>
        </authorList>
    </citation>
    <scope>NUCLEOTIDE SEQUENCE</scope>
    <source>
        <strain evidence="2">Duluth1</strain>
        <tissue evidence="2">Whole animal</tissue>
    </source>
</reference>
<evidence type="ECO:0000313" key="3">
    <source>
        <dbReference type="Proteomes" id="UP000828390"/>
    </source>
</evidence>
<dbReference type="AlphaFoldDB" id="A0A9D4CPR5"/>
<evidence type="ECO:0000256" key="1">
    <source>
        <dbReference type="SAM" id="MobiDB-lite"/>
    </source>
</evidence>
<comment type="caution">
    <text evidence="2">The sequence shown here is derived from an EMBL/GenBank/DDBJ whole genome shotgun (WGS) entry which is preliminary data.</text>
</comment>